<feature type="domain" description="RNA polymerase sigma-70 region 2" evidence="6">
    <location>
        <begin position="32"/>
        <end position="98"/>
    </location>
</feature>
<evidence type="ECO:0000313" key="8">
    <source>
        <dbReference type="EMBL" id="GAA2628619.1"/>
    </source>
</evidence>
<accession>A0ABN3QK44</accession>
<dbReference type="InterPro" id="IPR036388">
    <property type="entry name" value="WH-like_DNA-bd_sf"/>
</dbReference>
<keyword evidence="5" id="KW-0804">Transcription</keyword>
<dbReference type="InterPro" id="IPR013249">
    <property type="entry name" value="RNA_pol_sigma70_r4_t2"/>
</dbReference>
<dbReference type="InterPro" id="IPR014284">
    <property type="entry name" value="RNA_pol_sigma-70_dom"/>
</dbReference>
<keyword evidence="2" id="KW-0805">Transcription regulation</keyword>
<evidence type="ECO:0000259" key="6">
    <source>
        <dbReference type="Pfam" id="PF04542"/>
    </source>
</evidence>
<proteinExistence type="inferred from homology"/>
<evidence type="ECO:0000259" key="7">
    <source>
        <dbReference type="Pfam" id="PF08281"/>
    </source>
</evidence>
<comment type="similarity">
    <text evidence="1">Belongs to the sigma-70 factor family. ECF subfamily.</text>
</comment>
<dbReference type="NCBIfam" id="TIGR02937">
    <property type="entry name" value="sigma70-ECF"/>
    <property type="match status" value="1"/>
</dbReference>
<dbReference type="Pfam" id="PF04542">
    <property type="entry name" value="Sigma70_r2"/>
    <property type="match status" value="1"/>
</dbReference>
<organism evidence="8 9">
    <name type="scientific">Actinomadura fulvescens</name>
    <dbReference type="NCBI Taxonomy" id="46160"/>
    <lineage>
        <taxon>Bacteria</taxon>
        <taxon>Bacillati</taxon>
        <taxon>Actinomycetota</taxon>
        <taxon>Actinomycetes</taxon>
        <taxon>Streptosporangiales</taxon>
        <taxon>Thermomonosporaceae</taxon>
        <taxon>Actinomadura</taxon>
    </lineage>
</organism>
<dbReference type="InterPro" id="IPR013324">
    <property type="entry name" value="RNA_pol_sigma_r3/r4-like"/>
</dbReference>
<sequence>MSGIASRHAGEVRDSELLARHVQGDRQAFAELIHRHRDRMWAVAMRTLGDPEEAADALQDACLSAFRAAERFRGDVAVTTWLHQIVVKACLDRLRRRSARPATPMGDATFDVVEPDPTDAHGVALDVLAALASLPFEERAALVLVDMMGYPVDDAARALEVPAGTVKSRCVRGRARLGPLLRHHGERPGSQAPPAPDVQRLLAALRRLHIDPEERRRVLSIAAAAVTDELPGPQSRPPRERG</sequence>
<evidence type="ECO:0000256" key="1">
    <source>
        <dbReference type="ARBA" id="ARBA00010641"/>
    </source>
</evidence>
<dbReference type="Proteomes" id="UP001501509">
    <property type="component" value="Unassembled WGS sequence"/>
</dbReference>
<evidence type="ECO:0000256" key="5">
    <source>
        <dbReference type="ARBA" id="ARBA00023163"/>
    </source>
</evidence>
<feature type="domain" description="RNA polymerase sigma factor 70 region 4 type 2" evidence="7">
    <location>
        <begin position="126"/>
        <end position="177"/>
    </location>
</feature>
<evidence type="ECO:0000256" key="4">
    <source>
        <dbReference type="ARBA" id="ARBA00023125"/>
    </source>
</evidence>
<dbReference type="EMBL" id="BAAATD010000014">
    <property type="protein sequence ID" value="GAA2628619.1"/>
    <property type="molecule type" value="Genomic_DNA"/>
</dbReference>
<dbReference type="SUPFAM" id="SSF88946">
    <property type="entry name" value="Sigma2 domain of RNA polymerase sigma factors"/>
    <property type="match status" value="1"/>
</dbReference>
<dbReference type="Gene3D" id="1.10.1740.10">
    <property type="match status" value="1"/>
</dbReference>
<keyword evidence="9" id="KW-1185">Reference proteome</keyword>
<comment type="caution">
    <text evidence="8">The sequence shown here is derived from an EMBL/GenBank/DDBJ whole genome shotgun (WGS) entry which is preliminary data.</text>
</comment>
<protein>
    <submittedName>
        <fullName evidence="8">RNA polymerase sigma factor SigM</fullName>
    </submittedName>
</protein>
<evidence type="ECO:0000313" key="9">
    <source>
        <dbReference type="Proteomes" id="UP001501509"/>
    </source>
</evidence>
<dbReference type="InterPro" id="IPR007627">
    <property type="entry name" value="RNA_pol_sigma70_r2"/>
</dbReference>
<name>A0ABN3QK44_9ACTN</name>
<dbReference type="NCBIfam" id="NF007225">
    <property type="entry name" value="PRK09643.1"/>
    <property type="match status" value="1"/>
</dbReference>
<evidence type="ECO:0000256" key="2">
    <source>
        <dbReference type="ARBA" id="ARBA00023015"/>
    </source>
</evidence>
<dbReference type="InterPro" id="IPR013325">
    <property type="entry name" value="RNA_pol_sigma_r2"/>
</dbReference>
<dbReference type="PANTHER" id="PTHR43133">
    <property type="entry name" value="RNA POLYMERASE ECF-TYPE SIGMA FACTO"/>
    <property type="match status" value="1"/>
</dbReference>
<dbReference type="Pfam" id="PF08281">
    <property type="entry name" value="Sigma70_r4_2"/>
    <property type="match status" value="1"/>
</dbReference>
<gene>
    <name evidence="8" type="primary">sigM_2</name>
    <name evidence="8" type="ORF">GCM10010411_77420</name>
</gene>
<dbReference type="PANTHER" id="PTHR43133:SF50">
    <property type="entry name" value="ECF RNA POLYMERASE SIGMA FACTOR SIGM"/>
    <property type="match status" value="1"/>
</dbReference>
<reference evidence="8 9" key="1">
    <citation type="journal article" date="2019" name="Int. J. Syst. Evol. Microbiol.">
        <title>The Global Catalogue of Microorganisms (GCM) 10K type strain sequencing project: providing services to taxonomists for standard genome sequencing and annotation.</title>
        <authorList>
            <consortium name="The Broad Institute Genomics Platform"/>
            <consortium name="The Broad Institute Genome Sequencing Center for Infectious Disease"/>
            <person name="Wu L."/>
            <person name="Ma J."/>
        </authorList>
    </citation>
    <scope>NUCLEOTIDE SEQUENCE [LARGE SCALE GENOMIC DNA]</scope>
    <source>
        <strain evidence="8 9">JCM 6833</strain>
    </source>
</reference>
<keyword evidence="3" id="KW-0731">Sigma factor</keyword>
<evidence type="ECO:0000256" key="3">
    <source>
        <dbReference type="ARBA" id="ARBA00023082"/>
    </source>
</evidence>
<dbReference type="Gene3D" id="1.10.10.10">
    <property type="entry name" value="Winged helix-like DNA-binding domain superfamily/Winged helix DNA-binding domain"/>
    <property type="match status" value="1"/>
</dbReference>
<dbReference type="SUPFAM" id="SSF88659">
    <property type="entry name" value="Sigma3 and sigma4 domains of RNA polymerase sigma factors"/>
    <property type="match status" value="1"/>
</dbReference>
<dbReference type="InterPro" id="IPR039425">
    <property type="entry name" value="RNA_pol_sigma-70-like"/>
</dbReference>
<keyword evidence="4" id="KW-0238">DNA-binding</keyword>